<name>A0A4C1TJF2_EUMVA</name>
<evidence type="ECO:0000313" key="1">
    <source>
        <dbReference type="EMBL" id="GBP14642.1"/>
    </source>
</evidence>
<dbReference type="EMBL" id="BGZK01005578">
    <property type="protein sequence ID" value="GBP14642.1"/>
    <property type="molecule type" value="Genomic_DNA"/>
</dbReference>
<evidence type="ECO:0000313" key="2">
    <source>
        <dbReference type="Proteomes" id="UP000299102"/>
    </source>
</evidence>
<keyword evidence="2" id="KW-1185">Reference proteome</keyword>
<accession>A0A4C1TJF2</accession>
<proteinExistence type="predicted"/>
<organism evidence="1 2">
    <name type="scientific">Eumeta variegata</name>
    <name type="common">Bagworm moth</name>
    <name type="synonym">Eumeta japonica</name>
    <dbReference type="NCBI Taxonomy" id="151549"/>
    <lineage>
        <taxon>Eukaryota</taxon>
        <taxon>Metazoa</taxon>
        <taxon>Ecdysozoa</taxon>
        <taxon>Arthropoda</taxon>
        <taxon>Hexapoda</taxon>
        <taxon>Insecta</taxon>
        <taxon>Pterygota</taxon>
        <taxon>Neoptera</taxon>
        <taxon>Endopterygota</taxon>
        <taxon>Lepidoptera</taxon>
        <taxon>Glossata</taxon>
        <taxon>Ditrysia</taxon>
        <taxon>Tineoidea</taxon>
        <taxon>Psychidae</taxon>
        <taxon>Oiketicinae</taxon>
        <taxon>Eumeta</taxon>
    </lineage>
</organism>
<comment type="caution">
    <text evidence="1">The sequence shown here is derived from an EMBL/GenBank/DDBJ whole genome shotgun (WGS) entry which is preliminary data.</text>
</comment>
<protein>
    <submittedName>
        <fullName evidence="1">Uncharacterized protein</fullName>
    </submittedName>
</protein>
<gene>
    <name evidence="1" type="ORF">EVAR_72952_1</name>
</gene>
<reference evidence="1 2" key="1">
    <citation type="journal article" date="2019" name="Commun. Biol.">
        <title>The bagworm genome reveals a unique fibroin gene that provides high tensile strength.</title>
        <authorList>
            <person name="Kono N."/>
            <person name="Nakamura H."/>
            <person name="Ohtoshi R."/>
            <person name="Tomita M."/>
            <person name="Numata K."/>
            <person name="Arakawa K."/>
        </authorList>
    </citation>
    <scope>NUCLEOTIDE SEQUENCE [LARGE SCALE GENOMIC DNA]</scope>
</reference>
<sequence>MNHILPITNGHHVHHHQLYNQSEDDFMRSSIAQTCSSSLSHSADEVDRSTLPDLLPLNNQSSVISASTSSINNKSRHSVHMNSITASFQQQQQHLDEIAASQDMRDFEESLNKQCLCGVSVNVC</sequence>
<dbReference type="Proteomes" id="UP000299102">
    <property type="component" value="Unassembled WGS sequence"/>
</dbReference>
<dbReference type="AlphaFoldDB" id="A0A4C1TJF2"/>